<protein>
    <submittedName>
        <fullName evidence="1 2">Uncharacterized protein</fullName>
    </submittedName>
</protein>
<dbReference type="EnsemblMetazoa" id="ISCW023456-RA">
    <property type="protein sequence ID" value="ISCW023456-PA"/>
    <property type="gene ID" value="ISCW023456"/>
</dbReference>
<dbReference type="AlphaFoldDB" id="B7QKT9"/>
<dbReference type="InParanoid" id="B7QKT9"/>
<evidence type="ECO:0000313" key="3">
    <source>
        <dbReference type="Proteomes" id="UP000001555"/>
    </source>
</evidence>
<dbReference type="VEuPathDB" id="VectorBase:ISCW023456"/>
<gene>
    <name evidence="1" type="ORF">IscW_ISCW023456</name>
</gene>
<accession>B7QKT9</accession>
<feature type="non-terminal residue" evidence="1">
    <location>
        <position position="90"/>
    </location>
</feature>
<name>B7QKT9_IXOSC</name>
<feature type="non-terminal residue" evidence="1">
    <location>
        <position position="1"/>
    </location>
</feature>
<reference evidence="1 3" key="1">
    <citation type="submission" date="2008-03" db="EMBL/GenBank/DDBJ databases">
        <title>Annotation of Ixodes scapularis.</title>
        <authorList>
            <consortium name="Ixodes scapularis Genome Project Consortium"/>
            <person name="Caler E."/>
            <person name="Hannick L.I."/>
            <person name="Bidwell S."/>
            <person name="Joardar V."/>
            <person name="Thiagarajan M."/>
            <person name="Amedeo P."/>
            <person name="Galinsky K.J."/>
            <person name="Schobel S."/>
            <person name="Inman J."/>
            <person name="Hostetler J."/>
            <person name="Miller J."/>
            <person name="Hammond M."/>
            <person name="Megy K."/>
            <person name="Lawson D."/>
            <person name="Kodira C."/>
            <person name="Sutton G."/>
            <person name="Meyer J."/>
            <person name="Hill C.A."/>
            <person name="Birren B."/>
            <person name="Nene V."/>
            <person name="Collins F."/>
            <person name="Alarcon-Chaidez F."/>
            <person name="Wikel S."/>
            <person name="Strausberg R."/>
        </authorList>
    </citation>
    <scope>NUCLEOTIDE SEQUENCE [LARGE SCALE GENOMIC DNA]</scope>
    <source>
        <strain evidence="3">Wikel</strain>
        <strain evidence="1">Wikel colony</strain>
    </source>
</reference>
<dbReference type="PaxDb" id="6945-B7QKT9"/>
<dbReference type="EMBL" id="DS961919">
    <property type="protein sequence ID" value="EEC19461.1"/>
    <property type="molecule type" value="Genomic_DNA"/>
</dbReference>
<evidence type="ECO:0000313" key="2">
    <source>
        <dbReference type="EnsemblMetazoa" id="ISCW023456-PA"/>
    </source>
</evidence>
<proteinExistence type="predicted"/>
<dbReference type="EMBL" id="ABJB010499989">
    <property type="status" value="NOT_ANNOTATED_CDS"/>
    <property type="molecule type" value="Genomic_DNA"/>
</dbReference>
<reference evidence="2" key="2">
    <citation type="submission" date="2020-05" db="UniProtKB">
        <authorList>
            <consortium name="EnsemblMetazoa"/>
        </authorList>
    </citation>
    <scope>IDENTIFICATION</scope>
    <source>
        <strain evidence="2">wikel</strain>
    </source>
</reference>
<keyword evidence="3" id="KW-1185">Reference proteome</keyword>
<dbReference type="Proteomes" id="UP000001555">
    <property type="component" value="Unassembled WGS sequence"/>
</dbReference>
<organism>
    <name type="scientific">Ixodes scapularis</name>
    <name type="common">Black-legged tick</name>
    <name type="synonym">Deer tick</name>
    <dbReference type="NCBI Taxonomy" id="6945"/>
    <lineage>
        <taxon>Eukaryota</taxon>
        <taxon>Metazoa</taxon>
        <taxon>Ecdysozoa</taxon>
        <taxon>Arthropoda</taxon>
        <taxon>Chelicerata</taxon>
        <taxon>Arachnida</taxon>
        <taxon>Acari</taxon>
        <taxon>Parasitiformes</taxon>
        <taxon>Ixodida</taxon>
        <taxon>Ixodoidea</taxon>
        <taxon>Ixodidae</taxon>
        <taxon>Ixodinae</taxon>
        <taxon>Ixodes</taxon>
    </lineage>
</organism>
<evidence type="ECO:0000313" key="1">
    <source>
        <dbReference type="EMBL" id="EEC19461.1"/>
    </source>
</evidence>
<sequence length="90" mass="10550">DFTNCIRGTLDSNKIALPLFLDLWKAFKAIDPSLLLERHNRMGSIQPFYYYVQHYLTDRFQMVVIENSASNKIRVERGVTKGNTLRSYCF</sequence>
<dbReference type="VEuPathDB" id="VectorBase:ISCI023456"/>
<dbReference type="HOGENOM" id="CLU_2446975_0_0_1"/>